<dbReference type="EMBL" id="VORO01000007">
    <property type="protein sequence ID" value="TXD89465.1"/>
    <property type="molecule type" value="Genomic_DNA"/>
</dbReference>
<keyword evidence="1" id="KW-0732">Signal</keyword>
<dbReference type="OrthoDB" id="1418179at2"/>
<gene>
    <name evidence="2" type="ORF">ESY86_08780</name>
</gene>
<organism evidence="2 3">
    <name type="scientific">Subsaximicrobium wynnwilliamsii</name>
    <dbReference type="NCBI Taxonomy" id="291179"/>
    <lineage>
        <taxon>Bacteria</taxon>
        <taxon>Pseudomonadati</taxon>
        <taxon>Bacteroidota</taxon>
        <taxon>Flavobacteriia</taxon>
        <taxon>Flavobacteriales</taxon>
        <taxon>Flavobacteriaceae</taxon>
        <taxon>Subsaximicrobium</taxon>
    </lineage>
</organism>
<reference evidence="2 3" key="1">
    <citation type="submission" date="2019-08" db="EMBL/GenBank/DDBJ databases">
        <title>Genomes of Subsaximicrobium wynnwilliamsii strains.</title>
        <authorList>
            <person name="Bowman J.P."/>
        </authorList>
    </citation>
    <scope>NUCLEOTIDE SEQUENCE [LARGE SCALE GENOMIC DNA]</scope>
    <source>
        <strain evidence="2 3">2-80-2</strain>
    </source>
</reference>
<accession>A0A5C6ZH49</accession>
<feature type="signal peptide" evidence="1">
    <location>
        <begin position="1"/>
        <end position="18"/>
    </location>
</feature>
<evidence type="ECO:0000313" key="3">
    <source>
        <dbReference type="Proteomes" id="UP000321578"/>
    </source>
</evidence>
<comment type="caution">
    <text evidence="2">The sequence shown here is derived from an EMBL/GenBank/DDBJ whole genome shotgun (WGS) entry which is preliminary data.</text>
</comment>
<evidence type="ECO:0000256" key="1">
    <source>
        <dbReference type="SAM" id="SignalP"/>
    </source>
</evidence>
<protein>
    <submittedName>
        <fullName evidence="2">Uncharacterized protein</fullName>
    </submittedName>
</protein>
<sequence>MKKSLLLLILLSVQILVAQSAATVENPPSKATDLVLFSFGMEQPIPIGTLSNSGELNINLAQDLDFISEEAKSNFMSDTAFILFSNCVGSNDMLSEAENVKAAKGGYISLSTKENPYSGLLFMVTDENMVPWIESYGDVDAILGSYFEVVYMESDFSYQGECTSNASSTEKEIIETQYTYDLNLKAGFNFIEYKIESVEEFEIPSMYEENVFEKIDKPTKISITSSQSTLPNTKWIGKYF</sequence>
<proteinExistence type="predicted"/>
<dbReference type="Proteomes" id="UP000321578">
    <property type="component" value="Unassembled WGS sequence"/>
</dbReference>
<evidence type="ECO:0000313" key="2">
    <source>
        <dbReference type="EMBL" id="TXD89465.1"/>
    </source>
</evidence>
<dbReference type="AlphaFoldDB" id="A0A5C6ZH49"/>
<keyword evidence="3" id="KW-1185">Reference proteome</keyword>
<dbReference type="RefSeq" id="WP_147086218.1">
    <property type="nucleotide sequence ID" value="NZ_VORM01000006.1"/>
</dbReference>
<name>A0A5C6ZH49_9FLAO</name>
<feature type="chain" id="PRO_5022820202" evidence="1">
    <location>
        <begin position="19"/>
        <end position="240"/>
    </location>
</feature>